<dbReference type="RefSeq" id="WP_071894229.1">
    <property type="nucleotide sequence ID" value="NZ_CP018135.1"/>
</dbReference>
<dbReference type="STRING" id="556325.BHE16_06725"/>
<keyword evidence="2" id="KW-1133">Transmembrane helix</keyword>
<dbReference type="EMBL" id="CP018135">
    <property type="protein sequence ID" value="APF40752.1"/>
    <property type="molecule type" value="Genomic_DNA"/>
</dbReference>
<dbReference type="InterPro" id="IPR005182">
    <property type="entry name" value="YdbS-like_PH"/>
</dbReference>
<dbReference type="KEGG" id="nae:BHE16_06725"/>
<reference evidence="4 5" key="1">
    <citation type="submission" date="2016-11" db="EMBL/GenBank/DDBJ databases">
        <title>Genome sequencing of Zhihengliuella aestuarii B18 antagonistic to Plasmodiophora brassicae.</title>
        <authorList>
            <person name="Luo Y."/>
        </authorList>
    </citation>
    <scope>NUCLEOTIDE SEQUENCE [LARGE SCALE GENOMIC DNA]</scope>
    <source>
        <strain evidence="4 5">B18</strain>
    </source>
</reference>
<feature type="region of interest" description="Disordered" evidence="1">
    <location>
        <begin position="165"/>
        <end position="192"/>
    </location>
</feature>
<evidence type="ECO:0000313" key="5">
    <source>
        <dbReference type="Proteomes" id="UP000183530"/>
    </source>
</evidence>
<accession>A0A1L2ZNW8</accession>
<name>A0A1L2ZNW8_9MICC</name>
<feature type="transmembrane region" description="Helical" evidence="2">
    <location>
        <begin position="49"/>
        <end position="69"/>
    </location>
</feature>
<keyword evidence="5" id="KW-1185">Reference proteome</keyword>
<dbReference type="PROSITE" id="PS51257">
    <property type="entry name" value="PROKAR_LIPOPROTEIN"/>
    <property type="match status" value="1"/>
</dbReference>
<dbReference type="Pfam" id="PF03703">
    <property type="entry name" value="bPH_2"/>
    <property type="match status" value="1"/>
</dbReference>
<evidence type="ECO:0000313" key="4">
    <source>
        <dbReference type="EMBL" id="APF40752.1"/>
    </source>
</evidence>
<gene>
    <name evidence="4" type="ORF">BHE16_06725</name>
</gene>
<dbReference type="OrthoDB" id="5079368at2"/>
<feature type="transmembrane region" description="Helical" evidence="2">
    <location>
        <begin position="20"/>
        <end position="43"/>
    </location>
</feature>
<feature type="domain" description="YdbS-like PH" evidence="3">
    <location>
        <begin position="76"/>
        <end position="149"/>
    </location>
</feature>
<dbReference type="AlphaFoldDB" id="A0A1L2ZNW8"/>
<keyword evidence="2" id="KW-0812">Transmembrane</keyword>
<keyword evidence="2" id="KW-0472">Membrane</keyword>
<feature type="compositionally biased region" description="Low complexity" evidence="1">
    <location>
        <begin position="165"/>
        <end position="186"/>
    </location>
</feature>
<evidence type="ECO:0000259" key="3">
    <source>
        <dbReference type="Pfam" id="PF03703"/>
    </source>
</evidence>
<dbReference type="PANTHER" id="PTHR34473:SF2">
    <property type="entry name" value="UPF0699 TRANSMEMBRANE PROTEIN YDBT"/>
    <property type="match status" value="1"/>
</dbReference>
<organism evidence="4 5">
    <name type="scientific">Neomicrococcus aestuarii</name>
    <dbReference type="NCBI Taxonomy" id="556325"/>
    <lineage>
        <taxon>Bacteria</taxon>
        <taxon>Bacillati</taxon>
        <taxon>Actinomycetota</taxon>
        <taxon>Actinomycetes</taxon>
        <taxon>Micrococcales</taxon>
        <taxon>Micrococcaceae</taxon>
        <taxon>Neomicrococcus</taxon>
    </lineage>
</organism>
<protein>
    <recommendedName>
        <fullName evidence="3">YdbS-like PH domain-containing protein</fullName>
    </recommendedName>
</protein>
<dbReference type="PANTHER" id="PTHR34473">
    <property type="entry name" value="UPF0699 TRANSMEMBRANE PROTEIN YDBS"/>
    <property type="match status" value="1"/>
</dbReference>
<proteinExistence type="predicted"/>
<dbReference type="Proteomes" id="UP000183530">
    <property type="component" value="Chromosome"/>
</dbReference>
<evidence type="ECO:0000256" key="2">
    <source>
        <dbReference type="SAM" id="Phobius"/>
    </source>
</evidence>
<sequence length="192" mass="20685">MTAPRLRYAHSLPAQALKYLNIQSSIQLIIVMGCAAALASWLVPEPWRTWILIAIPALTVISLLVELPFMNRLEVKHTSYEVTATEVRLRKGVLFTRDTVISAAQILNVSVAEGPLLRRFGLAKVQFTSISHIEPLGPVTLEQANSIRATLLGIYASATAPDSAAVSPELASPEAASPEPENSEPAKVSVHG</sequence>
<evidence type="ECO:0000256" key="1">
    <source>
        <dbReference type="SAM" id="MobiDB-lite"/>
    </source>
</evidence>